<comment type="catalytic activity">
    <reaction evidence="3">
        <text>chorismate = prephenate</text>
        <dbReference type="Rhea" id="RHEA:13897"/>
        <dbReference type="ChEBI" id="CHEBI:29748"/>
        <dbReference type="ChEBI" id="CHEBI:29934"/>
        <dbReference type="EC" id="5.4.99.5"/>
    </reaction>
</comment>
<dbReference type="CDD" id="cd02185">
    <property type="entry name" value="AroH"/>
    <property type="match status" value="1"/>
</dbReference>
<keyword evidence="2 3" id="KW-0057">Aromatic amino acid biosynthesis</keyword>
<dbReference type="EC" id="5.4.99.5" evidence="1 3"/>
<dbReference type="KEGG" id="hor:Hore_10340"/>
<dbReference type="Proteomes" id="UP000000719">
    <property type="component" value="Chromosome"/>
</dbReference>
<dbReference type="HOGENOM" id="CLU_133236_1_0_9"/>
<organism evidence="4 5">
    <name type="scientific">Halothermothrix orenii (strain H 168 / OCM 544 / DSM 9562)</name>
    <dbReference type="NCBI Taxonomy" id="373903"/>
    <lineage>
        <taxon>Bacteria</taxon>
        <taxon>Bacillati</taxon>
        <taxon>Bacillota</taxon>
        <taxon>Clostridia</taxon>
        <taxon>Halanaerobiales</taxon>
        <taxon>Halothermotrichaceae</taxon>
        <taxon>Halothermothrix</taxon>
    </lineage>
</organism>
<dbReference type="InterPro" id="IPR035959">
    <property type="entry name" value="RutC-like_sf"/>
</dbReference>
<evidence type="ECO:0000256" key="3">
    <source>
        <dbReference type="PROSITE-ProRule" id="PRU00514"/>
    </source>
</evidence>
<dbReference type="GO" id="GO:0009073">
    <property type="term" value="P:aromatic amino acid family biosynthetic process"/>
    <property type="evidence" value="ECO:0007669"/>
    <property type="project" value="UniProtKB-UniRule"/>
</dbReference>
<dbReference type="InterPro" id="IPR008243">
    <property type="entry name" value="Chorismate_mutase_AroH"/>
</dbReference>
<dbReference type="Pfam" id="PF07736">
    <property type="entry name" value="CM_1"/>
    <property type="match status" value="1"/>
</dbReference>
<dbReference type="NCBIfam" id="TIGR01796">
    <property type="entry name" value="CM_mono_aroH"/>
    <property type="match status" value="1"/>
</dbReference>
<sequence>MRGIRGAITVDTNTAEDIINSTRRLLSEIINENHIQQEEIVSIIFTATEDLDQEYPAVAAREMGYNNVPLLCLQEMNVTGSLSSCLRVLIHINRNCSLSDIKHVYLKEAKRLRPDLVNNVKKGRLS</sequence>
<dbReference type="EMBL" id="CP001098">
    <property type="protein sequence ID" value="ACL69790.1"/>
    <property type="molecule type" value="Genomic_DNA"/>
</dbReference>
<keyword evidence="2 3" id="KW-0028">Amino-acid biosynthesis</keyword>
<dbReference type="Gene3D" id="3.30.1330.40">
    <property type="entry name" value="RutC-like"/>
    <property type="match status" value="1"/>
</dbReference>
<evidence type="ECO:0000256" key="1">
    <source>
        <dbReference type="NCBIfam" id="TIGR01796"/>
    </source>
</evidence>
<feature type="binding site" evidence="2">
    <location>
        <position position="105"/>
    </location>
    <ligand>
        <name>prephenate</name>
        <dbReference type="ChEBI" id="CHEBI:29934"/>
    </ligand>
</feature>
<reference evidence="4 5" key="1">
    <citation type="journal article" date="2009" name="PLoS ONE">
        <title>Genome analysis of the anaerobic thermohalophilic bacterium Halothermothrix orenii.</title>
        <authorList>
            <person name="Mavromatis K."/>
            <person name="Ivanova N."/>
            <person name="Anderson I."/>
            <person name="Lykidis A."/>
            <person name="Hooper S.D."/>
            <person name="Sun H."/>
            <person name="Kunin V."/>
            <person name="Lapidus A."/>
            <person name="Hugenholtz P."/>
            <person name="Patel B."/>
            <person name="Kyrpides N.C."/>
        </authorList>
    </citation>
    <scope>NUCLEOTIDE SEQUENCE [LARGE SCALE GENOMIC DNA]</scope>
    <source>
        <strain evidence="5">H 168 / OCM 544 / DSM 9562</strain>
    </source>
</reference>
<feature type="binding site" evidence="2">
    <location>
        <position position="5"/>
    </location>
    <ligand>
        <name>prephenate</name>
        <dbReference type="ChEBI" id="CHEBI:29934"/>
    </ligand>
</feature>
<dbReference type="RefSeq" id="WP_012635975.1">
    <property type="nucleotide sequence ID" value="NC_011899.1"/>
</dbReference>
<dbReference type="PROSITE" id="PS51167">
    <property type="entry name" value="CHORISMATE_MUT_1"/>
    <property type="match status" value="1"/>
</dbReference>
<dbReference type="PANTHER" id="PTHR21164:SF0">
    <property type="entry name" value="CHORISMATE MUTASE AROH"/>
    <property type="match status" value="1"/>
</dbReference>
<protein>
    <recommendedName>
        <fullName evidence="1 3">chorismate mutase</fullName>
        <ecNumber evidence="1 3">5.4.99.5</ecNumber>
    </recommendedName>
</protein>
<dbReference type="GO" id="GO:0046417">
    <property type="term" value="P:chorismate metabolic process"/>
    <property type="evidence" value="ECO:0007669"/>
    <property type="project" value="TreeGrafter"/>
</dbReference>
<name>B8CWX1_HALOH</name>
<keyword evidence="5" id="KW-1185">Reference proteome</keyword>
<dbReference type="UniPathway" id="UPA00120">
    <property type="reaction ID" value="UER00203"/>
</dbReference>
<dbReference type="OrthoDB" id="9802232at2"/>
<gene>
    <name evidence="4" type="ordered locus">Hore_10340</name>
</gene>
<evidence type="ECO:0000256" key="2">
    <source>
        <dbReference type="PIRSR" id="PIRSR005965-1"/>
    </source>
</evidence>
<evidence type="ECO:0000313" key="5">
    <source>
        <dbReference type="Proteomes" id="UP000000719"/>
    </source>
</evidence>
<dbReference type="PIRSF" id="PIRSF005965">
    <property type="entry name" value="Chor_mut_AroH"/>
    <property type="match status" value="1"/>
</dbReference>
<proteinExistence type="predicted"/>
<dbReference type="GO" id="GO:0004106">
    <property type="term" value="F:chorismate mutase activity"/>
    <property type="evidence" value="ECO:0007669"/>
    <property type="project" value="UniProtKB-UniRule"/>
</dbReference>
<evidence type="ECO:0000313" key="4">
    <source>
        <dbReference type="EMBL" id="ACL69790.1"/>
    </source>
</evidence>
<dbReference type="PANTHER" id="PTHR21164">
    <property type="entry name" value="CHORISMATE MUTASE"/>
    <property type="match status" value="1"/>
</dbReference>
<dbReference type="SUPFAM" id="SSF55298">
    <property type="entry name" value="YjgF-like"/>
    <property type="match status" value="1"/>
</dbReference>
<dbReference type="STRING" id="373903.Hore_10340"/>
<accession>B8CWX1</accession>
<keyword evidence="3 4" id="KW-0413">Isomerase</keyword>
<dbReference type="AlphaFoldDB" id="B8CWX1"/>
<dbReference type="GO" id="GO:0008652">
    <property type="term" value="P:amino acid biosynthetic process"/>
    <property type="evidence" value="ECO:0007669"/>
    <property type="project" value="UniProtKB-UniRule"/>
</dbReference>
<feature type="binding site" evidence="2">
    <location>
        <position position="87"/>
    </location>
    <ligand>
        <name>prephenate</name>
        <dbReference type="ChEBI" id="CHEBI:29934"/>
    </ligand>
</feature>
<dbReference type="eggNOG" id="COG4401">
    <property type="taxonomic scope" value="Bacteria"/>
</dbReference>